<dbReference type="AlphaFoldDB" id="A0A348HER4"/>
<keyword evidence="7" id="KW-1185">Reference proteome</keyword>
<dbReference type="SMART" id="SM01130">
    <property type="entry name" value="DHDPS"/>
    <property type="match status" value="1"/>
</dbReference>
<evidence type="ECO:0000313" key="6">
    <source>
        <dbReference type="EMBL" id="BBG30116.1"/>
    </source>
</evidence>
<dbReference type="EMBL" id="AP018933">
    <property type="protein sequence ID" value="BBG30116.1"/>
    <property type="molecule type" value="Genomic_DNA"/>
</dbReference>
<comment type="similarity">
    <text evidence="1 3">Belongs to the DapA family.</text>
</comment>
<feature type="binding site" evidence="5">
    <location>
        <position position="46"/>
    </location>
    <ligand>
        <name>pyruvate</name>
        <dbReference type="ChEBI" id="CHEBI:15361"/>
    </ligand>
</feature>
<gene>
    <name evidence="6" type="ORF">ZBT109_1356</name>
</gene>
<organism evidence="6 7">
    <name type="scientific">Zymobacter palmae</name>
    <dbReference type="NCBI Taxonomy" id="33074"/>
    <lineage>
        <taxon>Bacteria</taxon>
        <taxon>Pseudomonadati</taxon>
        <taxon>Pseudomonadota</taxon>
        <taxon>Gammaproteobacteria</taxon>
        <taxon>Oceanospirillales</taxon>
        <taxon>Halomonadaceae</taxon>
        <taxon>Zymobacter group</taxon>
        <taxon>Zymobacter</taxon>
    </lineage>
</organism>
<evidence type="ECO:0000256" key="5">
    <source>
        <dbReference type="PIRSR" id="PIRSR001365-2"/>
    </source>
</evidence>
<proteinExistence type="inferred from homology"/>
<dbReference type="PRINTS" id="PR00146">
    <property type="entry name" value="DHPICSNTHASE"/>
</dbReference>
<keyword evidence="2 3" id="KW-0456">Lyase</keyword>
<dbReference type="KEGG" id="zpl:ZBT109_1356"/>
<feature type="active site" description="Proton donor/acceptor" evidence="4">
    <location>
        <position position="133"/>
    </location>
</feature>
<evidence type="ECO:0000313" key="7">
    <source>
        <dbReference type="Proteomes" id="UP000267342"/>
    </source>
</evidence>
<dbReference type="CDD" id="cd00408">
    <property type="entry name" value="DHDPS-like"/>
    <property type="match status" value="1"/>
</dbReference>
<evidence type="ECO:0000256" key="3">
    <source>
        <dbReference type="PIRNR" id="PIRNR001365"/>
    </source>
</evidence>
<dbReference type="Proteomes" id="UP000267342">
    <property type="component" value="Chromosome"/>
</dbReference>
<dbReference type="SUPFAM" id="SSF51569">
    <property type="entry name" value="Aldolase"/>
    <property type="match status" value="1"/>
</dbReference>
<dbReference type="InterPro" id="IPR002220">
    <property type="entry name" value="DapA-like"/>
</dbReference>
<dbReference type="Gene3D" id="3.20.20.70">
    <property type="entry name" value="Aldolase class I"/>
    <property type="match status" value="1"/>
</dbReference>
<dbReference type="InterPro" id="IPR013785">
    <property type="entry name" value="Aldolase_TIM"/>
</dbReference>
<dbReference type="STRING" id="1123510.GCA_000620025_00346"/>
<feature type="active site" description="Schiff-base intermediate with substrate" evidence="4">
    <location>
        <position position="161"/>
    </location>
</feature>
<protein>
    <submittedName>
        <fullName evidence="6">Dihydrodipicolinate synthase</fullName>
    </submittedName>
</protein>
<evidence type="ECO:0000256" key="4">
    <source>
        <dbReference type="PIRSR" id="PIRSR001365-1"/>
    </source>
</evidence>
<name>A0A348HER4_9GAMM</name>
<dbReference type="PANTHER" id="PTHR12128:SF66">
    <property type="entry name" value="4-HYDROXY-2-OXOGLUTARATE ALDOLASE, MITOCHONDRIAL"/>
    <property type="match status" value="1"/>
</dbReference>
<dbReference type="RefSeq" id="WP_324603187.1">
    <property type="nucleotide sequence ID" value="NZ_AP018933.1"/>
</dbReference>
<sequence length="299" mass="32570">MSIFTGLSSFVLTPMNEQRIDESSFSKLIQRLANAKVDSMGVMGSTGNYAYLSREERKRVLELAVDAADGVPLITSIGAVRTRQVLELAEDAQKVGAKALLLAPVSYQKLREEEVWALYKTVCANISVPLCIYDTPSTTQFVFSDELHTRLAQLPNVAAIKLPGVPSIPADERLATERIARLRQLIPDHVAIGISHDIRVAPGLNGGCDVWFSVLGGLFPRMCQDMVEMARSGQHEQLTAASETLAPLWSLFEQYGDLRVTATLASMLGLTAVDNLPLPLRPLDAPAAAQLEAIIPLLY</sequence>
<evidence type="ECO:0000256" key="1">
    <source>
        <dbReference type="ARBA" id="ARBA00007592"/>
    </source>
</evidence>
<dbReference type="PIRSF" id="PIRSF001365">
    <property type="entry name" value="DHDPS"/>
    <property type="match status" value="1"/>
</dbReference>
<reference evidence="6 7" key="1">
    <citation type="submission" date="2018-09" db="EMBL/GenBank/DDBJ databases">
        <title>Zymobacter palmae IAM14233 (=T109) whole genome analysis.</title>
        <authorList>
            <person name="Yanase H."/>
        </authorList>
    </citation>
    <scope>NUCLEOTIDE SEQUENCE [LARGE SCALE GENOMIC DNA]</scope>
    <source>
        <strain evidence="6 7">IAM14233</strain>
    </source>
</reference>
<dbReference type="PANTHER" id="PTHR12128">
    <property type="entry name" value="DIHYDRODIPICOLINATE SYNTHASE"/>
    <property type="match status" value="1"/>
</dbReference>
<dbReference type="GO" id="GO:0008840">
    <property type="term" value="F:4-hydroxy-tetrahydrodipicolinate synthase activity"/>
    <property type="evidence" value="ECO:0007669"/>
    <property type="project" value="TreeGrafter"/>
</dbReference>
<dbReference type="Pfam" id="PF00701">
    <property type="entry name" value="DHDPS"/>
    <property type="match status" value="1"/>
</dbReference>
<accession>A0A348HER4</accession>
<evidence type="ECO:0000256" key="2">
    <source>
        <dbReference type="ARBA" id="ARBA00023239"/>
    </source>
</evidence>